<proteinExistence type="predicted"/>
<feature type="region of interest" description="Disordered" evidence="1">
    <location>
        <begin position="286"/>
        <end position="314"/>
    </location>
</feature>
<dbReference type="RefSeq" id="WP_151969363.1">
    <property type="nucleotide sequence ID" value="NZ_AP019860.1"/>
</dbReference>
<dbReference type="PROSITE" id="PS51257">
    <property type="entry name" value="PROKAR_LIPOPROTEIN"/>
    <property type="match status" value="1"/>
</dbReference>
<feature type="signal peptide" evidence="2">
    <location>
        <begin position="1"/>
        <end position="27"/>
    </location>
</feature>
<organism evidence="3 4">
    <name type="scientific">Uabimicrobium amorphum</name>
    <dbReference type="NCBI Taxonomy" id="2596890"/>
    <lineage>
        <taxon>Bacteria</taxon>
        <taxon>Pseudomonadati</taxon>
        <taxon>Planctomycetota</taxon>
        <taxon>Candidatus Uabimicrobiia</taxon>
        <taxon>Candidatus Uabimicrobiales</taxon>
        <taxon>Candidatus Uabimicrobiaceae</taxon>
        <taxon>Candidatus Uabimicrobium</taxon>
    </lineage>
</organism>
<evidence type="ECO:0000313" key="4">
    <source>
        <dbReference type="Proteomes" id="UP000326354"/>
    </source>
</evidence>
<feature type="chain" id="PRO_5024871716" evidence="2">
    <location>
        <begin position="28"/>
        <end position="602"/>
    </location>
</feature>
<evidence type="ECO:0000256" key="2">
    <source>
        <dbReference type="SAM" id="SignalP"/>
    </source>
</evidence>
<keyword evidence="4" id="KW-1185">Reference proteome</keyword>
<accession>A0A5S9IPU8</accession>
<dbReference type="KEGG" id="uam:UABAM_03615"/>
<evidence type="ECO:0000256" key="1">
    <source>
        <dbReference type="SAM" id="MobiDB-lite"/>
    </source>
</evidence>
<sequence length="602" mass="67726">MFALKKNLINKTIVLCFAILLCSCANTATQREVIKQPRVETKDMVNSLVVKRALQDDVSSEMYKIQLMKEVSYTKFTRSDTKIVEKRYPFSVARKVDEFIIGAITVPFTPLAIVGGVINGDPDLAIYPVSMVWPFRNFRPEKAGLLSGPVTPEVTTNVIPGAWRKEGTKRDVAIVRGGKLKIITNGKIADFHTTKNGIIIINLSKLPGVYDSNSSVDLRITHNGQSVGHTISAQRLVVVRNNVQPDSSQPSLPGNEIPDLTQDLSEKETVAQVKKPVEEKQVVENTVDPTDLNATPGDQVVPAKKPTELIPSPTNQYPGMDRALLYKGLTHGYWIKKQDGFPIMGVPNKPGVVAYATENMQQPNGNVLAIMKEYYVFAFSFAKDNANVAVKVGTSPFENNAHGWINAKDLFLWNTLYRVRATKSFAIYRSHDDCLQGSNNVFTFKMDQGNADTYFPVLEKKGSVWCIAYPDQNGHLQHGWVQWLSETGLEVEVRAMKHKIDMAINYLAKRIIINAEDLEKQYTMELRGPLYLLKPKEEMKMSSFKREKESSKITKARQIEAPADEAEFQEFHRQVQELGKILTEKEVWQTDDDVIYVPAERD</sequence>
<keyword evidence="2" id="KW-0732">Signal</keyword>
<gene>
    <name evidence="3" type="ORF">UABAM_03615</name>
</gene>
<protein>
    <submittedName>
        <fullName evidence="3">Uncharacterized protein</fullName>
    </submittedName>
</protein>
<dbReference type="EMBL" id="AP019860">
    <property type="protein sequence ID" value="BBM85252.1"/>
    <property type="molecule type" value="Genomic_DNA"/>
</dbReference>
<dbReference type="AlphaFoldDB" id="A0A5S9IPU8"/>
<dbReference type="Proteomes" id="UP000326354">
    <property type="component" value="Chromosome"/>
</dbReference>
<evidence type="ECO:0000313" key="3">
    <source>
        <dbReference type="EMBL" id="BBM85252.1"/>
    </source>
</evidence>
<reference evidence="3 4" key="1">
    <citation type="submission" date="2019-08" db="EMBL/GenBank/DDBJ databases">
        <title>Complete genome sequence of Candidatus Uab amorphum.</title>
        <authorList>
            <person name="Shiratori T."/>
            <person name="Suzuki S."/>
            <person name="Kakizawa Y."/>
            <person name="Ishida K."/>
        </authorList>
    </citation>
    <scope>NUCLEOTIDE SEQUENCE [LARGE SCALE GENOMIC DNA]</scope>
    <source>
        <strain evidence="3 4">SRT547</strain>
    </source>
</reference>
<name>A0A5S9IPU8_UABAM</name>